<feature type="compositionally biased region" description="Basic residues" evidence="1">
    <location>
        <begin position="191"/>
        <end position="207"/>
    </location>
</feature>
<feature type="region of interest" description="Disordered" evidence="1">
    <location>
        <begin position="1"/>
        <end position="21"/>
    </location>
</feature>
<evidence type="ECO:0000313" key="2">
    <source>
        <dbReference type="EMBL" id="KAK0739160.1"/>
    </source>
</evidence>
<accession>A0AA40EGI2</accession>
<name>A0AA40EGI2_9PEZI</name>
<dbReference type="AlphaFoldDB" id="A0AA40EGI2"/>
<proteinExistence type="predicted"/>
<comment type="caution">
    <text evidence="2">The sequence shown here is derived from an EMBL/GenBank/DDBJ whole genome shotgun (WGS) entry which is preliminary data.</text>
</comment>
<feature type="compositionally biased region" description="Basic residues" evidence="1">
    <location>
        <begin position="168"/>
        <end position="178"/>
    </location>
</feature>
<protein>
    <submittedName>
        <fullName evidence="2">Uncharacterized protein</fullName>
    </submittedName>
</protein>
<evidence type="ECO:0000256" key="1">
    <source>
        <dbReference type="SAM" id="MobiDB-lite"/>
    </source>
</evidence>
<keyword evidence="3" id="KW-1185">Reference proteome</keyword>
<evidence type="ECO:0000313" key="3">
    <source>
        <dbReference type="Proteomes" id="UP001172159"/>
    </source>
</evidence>
<feature type="compositionally biased region" description="Polar residues" evidence="1">
    <location>
        <begin position="208"/>
        <end position="220"/>
    </location>
</feature>
<feature type="region of interest" description="Disordered" evidence="1">
    <location>
        <begin position="168"/>
        <end position="254"/>
    </location>
</feature>
<dbReference type="EMBL" id="JAUKTV010000004">
    <property type="protein sequence ID" value="KAK0739160.1"/>
    <property type="molecule type" value="Genomic_DNA"/>
</dbReference>
<reference evidence="2" key="1">
    <citation type="submission" date="2023-06" db="EMBL/GenBank/DDBJ databases">
        <title>Genome-scale phylogeny and comparative genomics of the fungal order Sordariales.</title>
        <authorList>
            <consortium name="Lawrence Berkeley National Laboratory"/>
            <person name="Hensen N."/>
            <person name="Bonometti L."/>
            <person name="Westerberg I."/>
            <person name="Brannstrom I.O."/>
            <person name="Guillou S."/>
            <person name="Cros-Aarteil S."/>
            <person name="Calhoun S."/>
            <person name="Haridas S."/>
            <person name="Kuo A."/>
            <person name="Mondo S."/>
            <person name="Pangilinan J."/>
            <person name="Riley R."/>
            <person name="Labutti K."/>
            <person name="Andreopoulos B."/>
            <person name="Lipzen A."/>
            <person name="Chen C."/>
            <person name="Yanf M."/>
            <person name="Daum C."/>
            <person name="Ng V."/>
            <person name="Clum A."/>
            <person name="Steindorff A."/>
            <person name="Ohm R."/>
            <person name="Martin F."/>
            <person name="Silar P."/>
            <person name="Natvig D."/>
            <person name="Lalanne C."/>
            <person name="Gautier V."/>
            <person name="Ament-Velasquez S.L."/>
            <person name="Kruys A."/>
            <person name="Hutchinson M.I."/>
            <person name="Powell A.J."/>
            <person name="Barry K."/>
            <person name="Miller A.N."/>
            <person name="Grigoriev I.V."/>
            <person name="Debuchy R."/>
            <person name="Gladieux P."/>
            <person name="Thoren M.H."/>
            <person name="Johannesson H."/>
        </authorList>
    </citation>
    <scope>NUCLEOTIDE SEQUENCE</scope>
    <source>
        <strain evidence="2">CBS 540.89</strain>
    </source>
</reference>
<dbReference type="Proteomes" id="UP001172159">
    <property type="component" value="Unassembled WGS sequence"/>
</dbReference>
<gene>
    <name evidence="2" type="ORF">B0T21DRAFT_137924</name>
</gene>
<organism evidence="2 3">
    <name type="scientific">Apiosordaria backusii</name>
    <dbReference type="NCBI Taxonomy" id="314023"/>
    <lineage>
        <taxon>Eukaryota</taxon>
        <taxon>Fungi</taxon>
        <taxon>Dikarya</taxon>
        <taxon>Ascomycota</taxon>
        <taxon>Pezizomycotina</taxon>
        <taxon>Sordariomycetes</taxon>
        <taxon>Sordariomycetidae</taxon>
        <taxon>Sordariales</taxon>
        <taxon>Lasiosphaeriaceae</taxon>
        <taxon>Apiosordaria</taxon>
    </lineage>
</organism>
<feature type="compositionally biased region" description="Polar residues" evidence="1">
    <location>
        <begin position="234"/>
        <end position="254"/>
    </location>
</feature>
<sequence length="317" mass="35643">MSVNPSREEQETGHGHLGDMLYPSQSRKLRWQTRKYVQQALIPGQEESIAVKILSPNANLGQLEFEPCTGIFTPRLPVLAVIKATVVEDLGLLPIEFKTPNREVDTTWGPLKPTHYVELSVQRELYGLAGISLEKVLVVPDDFPHPRGDIFFGKPFLQKHCGGALPKKVRQHARKQGISRHIITLDNSHGTGRKKTGKRSVQSKRQRSPQQTVWENQEQENVGHRPPSNKKARTSQPPTQTQNSGWYNPNQEIIGQSPELHNNATHMQPTQSSAFAPMESQCMYYLTVPLSCRHKLLGSSSSLLGCWKSLNGAMFRF</sequence>
<feature type="compositionally biased region" description="Basic and acidic residues" evidence="1">
    <location>
        <begin position="1"/>
        <end position="17"/>
    </location>
</feature>